<name>A0A5B0RW29_PUCGR</name>
<evidence type="ECO:0000256" key="2">
    <source>
        <dbReference type="SAM" id="Phobius"/>
    </source>
</evidence>
<evidence type="ECO:0000313" key="4">
    <source>
        <dbReference type="Proteomes" id="UP000325313"/>
    </source>
</evidence>
<comment type="caution">
    <text evidence="3">The sequence shown here is derived from an EMBL/GenBank/DDBJ whole genome shotgun (WGS) entry which is preliminary data.</text>
</comment>
<sequence>MDGAVSSDRLVGLLPPSALIVTKELIAANLNQVRASRLSTDFRATDFRGGRKSRIEVSRAHKCSQNLSVGLPASKEEKTFKIWVLHLLLLTYILLSAVSGMFLPKTAGAADALTGGGVQGLRAGETLDSGVGAGKGLSNVVDSTNALRGTGTETLKPQDLMTMRGGNEAKSLPKTEDASNLDKTLTKAEDSSKLDQAKADEVEDLDEPRILGRQGKIEEIEKKIKWYAEHMGTSAPPELVKQLEGLKNGEPIKAIKATPAWKPGLQTIHSQKLLEEISETAHSLPAAQKLSMWKKLLTHLLEYFRNSEGILPALVMKLHLKTPPVV</sequence>
<evidence type="ECO:0000313" key="3">
    <source>
        <dbReference type="EMBL" id="KAA1130191.1"/>
    </source>
</evidence>
<keyword evidence="2" id="KW-0472">Membrane</keyword>
<evidence type="ECO:0000256" key="1">
    <source>
        <dbReference type="SAM" id="MobiDB-lite"/>
    </source>
</evidence>
<dbReference type="AlphaFoldDB" id="A0A5B0RW29"/>
<feature type="compositionally biased region" description="Basic and acidic residues" evidence="1">
    <location>
        <begin position="184"/>
        <end position="200"/>
    </location>
</feature>
<proteinExistence type="predicted"/>
<feature type="region of interest" description="Disordered" evidence="1">
    <location>
        <begin position="162"/>
        <end position="201"/>
    </location>
</feature>
<gene>
    <name evidence="3" type="ORF">PGTUg99_000254</name>
</gene>
<organism evidence="3 4">
    <name type="scientific">Puccinia graminis f. sp. tritici</name>
    <dbReference type="NCBI Taxonomy" id="56615"/>
    <lineage>
        <taxon>Eukaryota</taxon>
        <taxon>Fungi</taxon>
        <taxon>Dikarya</taxon>
        <taxon>Basidiomycota</taxon>
        <taxon>Pucciniomycotina</taxon>
        <taxon>Pucciniomycetes</taxon>
        <taxon>Pucciniales</taxon>
        <taxon>Pucciniaceae</taxon>
        <taxon>Puccinia</taxon>
    </lineage>
</organism>
<keyword evidence="2" id="KW-1133">Transmembrane helix</keyword>
<accession>A0A5B0RW29</accession>
<reference evidence="3 4" key="1">
    <citation type="submission" date="2019-05" db="EMBL/GenBank/DDBJ databases">
        <title>Emergence of the Ug99 lineage of the wheat stem rust pathogen through somatic hybridization.</title>
        <authorList>
            <person name="Li F."/>
            <person name="Upadhyaya N.M."/>
            <person name="Sperschneider J."/>
            <person name="Matny O."/>
            <person name="Nguyen-Phuc H."/>
            <person name="Mago R."/>
            <person name="Raley C."/>
            <person name="Miller M.E."/>
            <person name="Silverstein K.A.T."/>
            <person name="Henningsen E."/>
            <person name="Hirsch C.D."/>
            <person name="Visser B."/>
            <person name="Pretorius Z.A."/>
            <person name="Steffenson B.J."/>
            <person name="Schwessinger B."/>
            <person name="Dodds P.N."/>
            <person name="Figueroa M."/>
        </authorList>
    </citation>
    <scope>NUCLEOTIDE SEQUENCE [LARGE SCALE GENOMIC DNA]</scope>
    <source>
        <strain evidence="3 4">Ug99</strain>
    </source>
</reference>
<dbReference type="Proteomes" id="UP000325313">
    <property type="component" value="Unassembled WGS sequence"/>
</dbReference>
<keyword evidence="2" id="KW-0812">Transmembrane</keyword>
<dbReference type="EMBL" id="VDEP01000111">
    <property type="protein sequence ID" value="KAA1130191.1"/>
    <property type="molecule type" value="Genomic_DNA"/>
</dbReference>
<feature type="transmembrane region" description="Helical" evidence="2">
    <location>
        <begin position="82"/>
        <end position="103"/>
    </location>
</feature>
<protein>
    <submittedName>
        <fullName evidence="3">Uncharacterized protein</fullName>
    </submittedName>
</protein>